<gene>
    <name evidence="4 5" type="primary">LOC108677400</name>
</gene>
<keyword evidence="4 5" id="KW-0675">Receptor</keyword>
<dbReference type="GO" id="GO:0030141">
    <property type="term" value="C:secretory granule"/>
    <property type="evidence" value="ECO:0007669"/>
    <property type="project" value="TreeGrafter"/>
</dbReference>
<reference evidence="4 5" key="1">
    <citation type="submission" date="2025-04" db="UniProtKB">
        <authorList>
            <consortium name="RefSeq"/>
        </authorList>
    </citation>
    <scope>IDENTIFICATION</scope>
    <source>
        <tissue evidence="4 5">Whole organism</tissue>
    </source>
</reference>
<dbReference type="InterPro" id="IPR017025">
    <property type="entry name" value="Cancer-assoc_antigen_RCAS1"/>
</dbReference>
<dbReference type="GeneID" id="108677400"/>
<feature type="region of interest" description="Disordered" evidence="1">
    <location>
        <begin position="205"/>
        <end position="235"/>
    </location>
</feature>
<evidence type="ECO:0000313" key="4">
    <source>
        <dbReference type="RefSeq" id="XP_018021104.1"/>
    </source>
</evidence>
<evidence type="ECO:0000313" key="5">
    <source>
        <dbReference type="RefSeq" id="XP_047739762.1"/>
    </source>
</evidence>
<dbReference type="PANTHER" id="PTHR15208">
    <property type="entry name" value="RECEPTOR-BINDING CANCER ANTIGEN EXPRESSED ON SISO CELLS CANCER ASSOCIATED SURFACE ANTIGEN RCAS1 ESTROGEN RECEPTOR-BINDING FRAGMENT- ASSOCIATED GENE 9 PROTEIN"/>
    <property type="match status" value="1"/>
</dbReference>
<dbReference type="KEGG" id="hazt:108677400"/>
<evidence type="ECO:0000256" key="2">
    <source>
        <dbReference type="SAM" id="SignalP"/>
    </source>
</evidence>
<feature type="signal peptide" evidence="2">
    <location>
        <begin position="1"/>
        <end position="28"/>
    </location>
</feature>
<accession>A0A8B7P4P0</accession>
<dbReference type="AlphaFoldDB" id="A0A8B7P4P0"/>
<organism evidence="3 4">
    <name type="scientific">Hyalella azteca</name>
    <name type="common">Amphipod</name>
    <dbReference type="NCBI Taxonomy" id="294128"/>
    <lineage>
        <taxon>Eukaryota</taxon>
        <taxon>Metazoa</taxon>
        <taxon>Ecdysozoa</taxon>
        <taxon>Arthropoda</taxon>
        <taxon>Crustacea</taxon>
        <taxon>Multicrustacea</taxon>
        <taxon>Malacostraca</taxon>
        <taxon>Eumalacostraca</taxon>
        <taxon>Peracarida</taxon>
        <taxon>Amphipoda</taxon>
        <taxon>Senticaudata</taxon>
        <taxon>Talitrida</taxon>
        <taxon>Talitroidea</taxon>
        <taxon>Hyalellidae</taxon>
        <taxon>Hyalella</taxon>
    </lineage>
</organism>
<dbReference type="RefSeq" id="XP_018021104.1">
    <property type="nucleotide sequence ID" value="XM_018165615.2"/>
</dbReference>
<protein>
    <submittedName>
        <fullName evidence="4 5">Receptor-binding cancer antigen expressed on SiSo cells isoform X1</fullName>
    </submittedName>
</protein>
<proteinExistence type="predicted"/>
<name>A0A8B7P4P0_HYAAZ</name>
<evidence type="ECO:0000256" key="1">
    <source>
        <dbReference type="SAM" id="MobiDB-lite"/>
    </source>
</evidence>
<feature type="compositionally biased region" description="Basic and acidic residues" evidence="1">
    <location>
        <begin position="210"/>
        <end position="228"/>
    </location>
</feature>
<feature type="chain" id="PRO_5044664429" evidence="2">
    <location>
        <begin position="29"/>
        <end position="235"/>
    </location>
</feature>
<dbReference type="OMA" id="PIMAMGD"/>
<dbReference type="Proteomes" id="UP000694843">
    <property type="component" value="Unplaced"/>
</dbReference>
<sequence length="235" mass="26408">MSTSSPVVMSVVVVIRKLLAALWSVVGAVKRCFCCVRRRRDSCPSLPVLLQPATDTSYNQDVDVCGGQDSACWGDWDGGPSSVVCEGRSSAAPRQMSAVQEQIFLYRQQQQMRQSEPVPEQPNLLEELAPKIARKPQVVIYARPDDDEQRCAARTSLSCTDALMQVGGELGEWDEEGGETHWDDDSEDVAPEHVACVLQQQRQQRQQQRLAREQRKQQQLQQHRDNRAKMATKIS</sequence>
<evidence type="ECO:0000313" key="3">
    <source>
        <dbReference type="Proteomes" id="UP000694843"/>
    </source>
</evidence>
<dbReference type="RefSeq" id="XP_047739762.1">
    <property type="nucleotide sequence ID" value="XM_047883806.1"/>
</dbReference>
<dbReference type="PANTHER" id="PTHR15208:SF2">
    <property type="entry name" value="RECEPTOR-BINDING CANCER ANTIGEN EXPRESSED ON SISO CELLS"/>
    <property type="match status" value="1"/>
</dbReference>
<dbReference type="OrthoDB" id="6380383at2759"/>
<keyword evidence="2" id="KW-0732">Signal</keyword>
<keyword evidence="3" id="KW-1185">Reference proteome</keyword>